<organism evidence="2">
    <name type="scientific">Clostridium symbiosum</name>
    <name type="common">Bacteroides symbiosus</name>
    <dbReference type="NCBI Taxonomy" id="1512"/>
    <lineage>
        <taxon>Bacteria</taxon>
        <taxon>Bacillati</taxon>
        <taxon>Bacillota</taxon>
        <taxon>Clostridia</taxon>
        <taxon>Lachnospirales</taxon>
        <taxon>Lachnospiraceae</taxon>
        <taxon>Otoolea</taxon>
    </lineage>
</organism>
<evidence type="ECO:0000313" key="2">
    <source>
        <dbReference type="EMBL" id="VYU61138.1"/>
    </source>
</evidence>
<dbReference type="InterPro" id="IPR046249">
    <property type="entry name" value="DUF6282"/>
</dbReference>
<accession>A0A6N3G8P4</accession>
<sequence length="300" mass="33244">MKITGLYDCHIHGGPEPIPRKYDFITMSRNMEEAGMAGFVAKSHFYSTVPFACLADTYGTKNVWGSVVLNHFVGGINPNAVRASLGMKRDGENLLRIVWMPTMHAKSNIEMLRRKGIGSDIPPEWTSGAFSPGAQRLDNIPPIDILAPEVQDRLKETLDLIAESGVCLATGHLSREEIFHLVPLAKKIGVRSIVLTHPIYGSTGLTDPEMRQLTEYENVFAEMCYIFMPIDGFSPEEMAEHIRSVGTERIILSTDSGQISMEPPHVCMQKFIDLLSSSGFTDDMLLTMARANPKKVLGFT</sequence>
<dbReference type="EMBL" id="CACRUA010000032">
    <property type="protein sequence ID" value="VYU61138.1"/>
    <property type="molecule type" value="Genomic_DNA"/>
</dbReference>
<protein>
    <submittedName>
        <fullName evidence="1">DUF6282 family protein</fullName>
    </submittedName>
</protein>
<dbReference type="AlphaFoldDB" id="A0A6N3G8P4"/>
<dbReference type="InterPro" id="IPR032466">
    <property type="entry name" value="Metal_Hydrolase"/>
</dbReference>
<reference evidence="2" key="1">
    <citation type="submission" date="2019-11" db="EMBL/GenBank/DDBJ databases">
        <authorList>
            <person name="Feng L."/>
        </authorList>
    </citation>
    <scope>NUCLEOTIDE SEQUENCE</scope>
    <source>
        <strain evidence="2">CsymbiosumLFYP84</strain>
    </source>
</reference>
<evidence type="ECO:0000313" key="1">
    <source>
        <dbReference type="EMBL" id="MDB2002200.1"/>
    </source>
</evidence>
<dbReference type="RefSeq" id="WP_156684789.1">
    <property type="nucleotide sequence ID" value="NZ_CACRUA010000032.1"/>
</dbReference>
<name>A0A6N3G8P4_CLOSY</name>
<proteinExistence type="predicted"/>
<dbReference type="Pfam" id="PF19799">
    <property type="entry name" value="DUF6282"/>
    <property type="match status" value="1"/>
</dbReference>
<reference evidence="1" key="2">
    <citation type="submission" date="2023-01" db="EMBL/GenBank/DDBJ databases">
        <title>Human gut microbiome strain richness.</title>
        <authorList>
            <person name="Chen-Liaw A."/>
        </authorList>
    </citation>
    <scope>NUCLEOTIDE SEQUENCE</scope>
    <source>
        <strain evidence="1">B1_m1001713B170214d0_201011</strain>
    </source>
</reference>
<dbReference type="Gene3D" id="3.20.20.140">
    <property type="entry name" value="Metal-dependent hydrolases"/>
    <property type="match status" value="1"/>
</dbReference>
<dbReference type="SUPFAM" id="SSF51556">
    <property type="entry name" value="Metallo-dependent hydrolases"/>
    <property type="match status" value="1"/>
</dbReference>
<gene>
    <name evidence="2" type="ORF">CSLFYP84_02941</name>
    <name evidence="1" type="ORF">PM006_18545</name>
</gene>
<dbReference type="Proteomes" id="UP001300871">
    <property type="component" value="Unassembled WGS sequence"/>
</dbReference>
<dbReference type="EMBL" id="JAQLGM010000062">
    <property type="protein sequence ID" value="MDB2002200.1"/>
    <property type="molecule type" value="Genomic_DNA"/>
</dbReference>